<dbReference type="EMBL" id="NBIM01000001">
    <property type="protein sequence ID" value="OXY83416.1"/>
    <property type="molecule type" value="Genomic_DNA"/>
</dbReference>
<organism evidence="2 3">
    <name type="scientific">Oceanimonas doudoroffii</name>
    <dbReference type="NCBI Taxonomy" id="84158"/>
    <lineage>
        <taxon>Bacteria</taxon>
        <taxon>Pseudomonadati</taxon>
        <taxon>Pseudomonadota</taxon>
        <taxon>Gammaproteobacteria</taxon>
        <taxon>Aeromonadales</taxon>
        <taxon>Aeromonadaceae</taxon>
        <taxon>Oceanimonas</taxon>
    </lineage>
</organism>
<feature type="region of interest" description="Disordered" evidence="1">
    <location>
        <begin position="1"/>
        <end position="29"/>
    </location>
</feature>
<dbReference type="OrthoDB" id="24155at84642"/>
<dbReference type="Pfam" id="PF10945">
    <property type="entry name" value="CBP_BcsR"/>
    <property type="match status" value="1"/>
</dbReference>
<protein>
    <recommendedName>
        <fullName evidence="4">Cellulose biosynthesis protein BcsR</fullName>
    </recommendedName>
</protein>
<reference evidence="2 3" key="1">
    <citation type="submission" date="2017-08" db="EMBL/GenBank/DDBJ databases">
        <title>A Genome Sequence of Oceanimonas doudoroffii ATCC 27123T.</title>
        <authorList>
            <person name="Brennan M.A."/>
            <person name="Maclea K.S."/>
            <person name="Mcclelland W.D."/>
            <person name="Trachtenberg A.M."/>
        </authorList>
    </citation>
    <scope>NUCLEOTIDE SEQUENCE [LARGE SCALE GENOMIC DNA]</scope>
    <source>
        <strain evidence="2 3">ATCC 27123</strain>
    </source>
</reference>
<comment type="caution">
    <text evidence="2">The sequence shown here is derived from an EMBL/GenBank/DDBJ whole genome shotgun (WGS) entry which is preliminary data.</text>
</comment>
<evidence type="ECO:0000313" key="2">
    <source>
        <dbReference type="EMBL" id="OXY83416.1"/>
    </source>
</evidence>
<evidence type="ECO:0000313" key="3">
    <source>
        <dbReference type="Proteomes" id="UP000242757"/>
    </source>
</evidence>
<keyword evidence="3" id="KW-1185">Reference proteome</keyword>
<evidence type="ECO:0008006" key="4">
    <source>
        <dbReference type="Google" id="ProtNLM"/>
    </source>
</evidence>
<dbReference type="Proteomes" id="UP000242757">
    <property type="component" value="Unassembled WGS sequence"/>
</dbReference>
<accession>A0A233RJ41</accession>
<name>A0A233RJ41_9GAMM</name>
<proteinExistence type="predicted"/>
<dbReference type="InterPro" id="IPR024487">
    <property type="entry name" value="CBP_BcsR"/>
</dbReference>
<evidence type="ECO:0000256" key="1">
    <source>
        <dbReference type="SAM" id="MobiDB-lite"/>
    </source>
</evidence>
<gene>
    <name evidence="2" type="ORF">B6S08_08000</name>
</gene>
<sequence>MGGGERRQRGGAGAGRNLHSAQGGRRLATLRGKVKAVERSADDTLYLRRQLGQWQHRDIAEQQRLDQALQRWPLLAELASAEAEVQQQEEAGL</sequence>
<dbReference type="AlphaFoldDB" id="A0A233RJ41"/>